<dbReference type="FunFam" id="3.20.20.70:FF:000262">
    <property type="entry name" value="NADH:flavin oxidoreductase"/>
    <property type="match status" value="1"/>
</dbReference>
<name>A0A0A2M1V4_9FLAO</name>
<dbReference type="RefSeq" id="WP_020212439.1">
    <property type="nucleotide sequence ID" value="NZ_JRLX01000021.1"/>
</dbReference>
<evidence type="ECO:0000256" key="2">
    <source>
        <dbReference type="ARBA" id="ARBA00023002"/>
    </source>
</evidence>
<gene>
    <name evidence="4" type="ORF">Q765_16115</name>
</gene>
<dbReference type="GO" id="GO:0016491">
    <property type="term" value="F:oxidoreductase activity"/>
    <property type="evidence" value="ECO:0007669"/>
    <property type="project" value="UniProtKB-KW"/>
</dbReference>
<feature type="domain" description="NADH:flavin oxidoreductase/NADH oxidase N-terminal" evidence="3">
    <location>
        <begin position="5"/>
        <end position="351"/>
    </location>
</feature>
<dbReference type="Gene3D" id="3.20.20.70">
    <property type="entry name" value="Aldolase class I"/>
    <property type="match status" value="1"/>
</dbReference>
<evidence type="ECO:0000256" key="1">
    <source>
        <dbReference type="ARBA" id="ARBA00022630"/>
    </source>
</evidence>
<dbReference type="PANTHER" id="PTHR43656:SF2">
    <property type="entry name" value="BINDING OXIDOREDUCTASE, PUTATIVE (AFU_ORTHOLOGUE AFUA_2G08260)-RELATED"/>
    <property type="match status" value="1"/>
</dbReference>
<protein>
    <submittedName>
        <fullName evidence="4">1,2-oxophytodienoate reductase</fullName>
    </submittedName>
</protein>
<keyword evidence="5" id="KW-1185">Reference proteome</keyword>
<dbReference type="OrthoDB" id="9772736at2"/>
<dbReference type="STRING" id="1121895.GCA_000378485_01301"/>
<evidence type="ECO:0000313" key="4">
    <source>
        <dbReference type="EMBL" id="KGO85458.1"/>
    </source>
</evidence>
<evidence type="ECO:0000313" key="5">
    <source>
        <dbReference type="Proteomes" id="UP000030152"/>
    </source>
</evidence>
<dbReference type="SUPFAM" id="SSF51395">
    <property type="entry name" value="FMN-linked oxidoreductases"/>
    <property type="match status" value="1"/>
</dbReference>
<dbReference type="InterPro" id="IPR013785">
    <property type="entry name" value="Aldolase_TIM"/>
</dbReference>
<dbReference type="CDD" id="cd04747">
    <property type="entry name" value="OYE_like_5_FMN"/>
    <property type="match status" value="1"/>
</dbReference>
<dbReference type="AlphaFoldDB" id="A0A0A2M1V4"/>
<dbReference type="Proteomes" id="UP000030152">
    <property type="component" value="Unassembled WGS sequence"/>
</dbReference>
<dbReference type="Pfam" id="PF00724">
    <property type="entry name" value="Oxidored_FMN"/>
    <property type="match status" value="1"/>
</dbReference>
<dbReference type="eggNOG" id="COG1902">
    <property type="taxonomic scope" value="Bacteria"/>
</dbReference>
<keyword evidence="2" id="KW-0560">Oxidoreductase</keyword>
<sequence length="368" mass="40364">MSTDSLFQPFKLKSLDIKNRIVMAPMTRSFSPNGIPTDEVAAYYEKRAEGEVGLILSEGTVIDRPSSSNDGNVPHFYGEKALAGWKKVIDGVHAAGGQMGPQIWHMGIMDNHHSGWVPPVPFEGPSGLNRPGNTNGSTMTTKDIEDAILAYGKAAADAKKAGFDTVEIHGAHGYLIDQFFWEGTNERTDVYGGKTLAERTRFGTDVIKEVRRQVGEDFAIIIRLSQFKPSAYDYKLAVNPQEMEAWLNPLVDAGADILHCSQRRFWEPEFEGSDLNFAGWAKKITGAATITVGSVGLSGDFFGAFAGETSQPTSLEELNRRFDRGDFDLVGVGRPLLSDPNWVSKIRKGETDKLKGFSKEALAELVLE</sequence>
<dbReference type="InterPro" id="IPR051799">
    <property type="entry name" value="NADH_flavin_oxidoreductase"/>
</dbReference>
<reference evidence="4 5" key="1">
    <citation type="submission" date="2013-09" db="EMBL/GenBank/DDBJ databases">
        <authorList>
            <person name="Zeng Z."/>
            <person name="Chen C."/>
        </authorList>
    </citation>
    <scope>NUCLEOTIDE SEQUENCE [LARGE SCALE GENOMIC DNA]</scope>
    <source>
        <strain evidence="4 5">WB 3.3-2</strain>
    </source>
</reference>
<organism evidence="4 5">
    <name type="scientific">Flavobacterium rivuli WB 3.3-2 = DSM 21788</name>
    <dbReference type="NCBI Taxonomy" id="1121895"/>
    <lineage>
        <taxon>Bacteria</taxon>
        <taxon>Pseudomonadati</taxon>
        <taxon>Bacteroidota</taxon>
        <taxon>Flavobacteriia</taxon>
        <taxon>Flavobacteriales</taxon>
        <taxon>Flavobacteriaceae</taxon>
        <taxon>Flavobacterium</taxon>
    </lineage>
</organism>
<dbReference type="InterPro" id="IPR001155">
    <property type="entry name" value="OxRdtase_FMN_N"/>
</dbReference>
<dbReference type="PANTHER" id="PTHR43656">
    <property type="entry name" value="BINDING OXIDOREDUCTASE, PUTATIVE (AFU_ORTHOLOGUE AFUA_2G08260)-RELATED"/>
    <property type="match status" value="1"/>
</dbReference>
<dbReference type="EMBL" id="JRLX01000021">
    <property type="protein sequence ID" value="KGO85458.1"/>
    <property type="molecule type" value="Genomic_DNA"/>
</dbReference>
<evidence type="ECO:0000259" key="3">
    <source>
        <dbReference type="Pfam" id="PF00724"/>
    </source>
</evidence>
<keyword evidence="1" id="KW-0285">Flavoprotein</keyword>
<accession>A0A0A2M1V4</accession>
<dbReference type="GO" id="GO:0010181">
    <property type="term" value="F:FMN binding"/>
    <property type="evidence" value="ECO:0007669"/>
    <property type="project" value="InterPro"/>
</dbReference>
<comment type="caution">
    <text evidence="4">The sequence shown here is derived from an EMBL/GenBank/DDBJ whole genome shotgun (WGS) entry which is preliminary data.</text>
</comment>
<proteinExistence type="predicted"/>